<dbReference type="AlphaFoldDB" id="A0A1H3GPF7"/>
<evidence type="ECO:0000313" key="2">
    <source>
        <dbReference type="Proteomes" id="UP000183417"/>
    </source>
</evidence>
<dbReference type="Gene3D" id="1.10.3210.10">
    <property type="entry name" value="Hypothetical protein af1432"/>
    <property type="match status" value="1"/>
</dbReference>
<reference evidence="1 2" key="1">
    <citation type="submission" date="2016-10" db="EMBL/GenBank/DDBJ databases">
        <authorList>
            <person name="de Groot N.N."/>
        </authorList>
    </citation>
    <scope>NUCLEOTIDE SEQUENCE [LARGE SCALE GENOMIC DNA]</scope>
    <source>
        <strain evidence="1 2">LMG 24775</strain>
    </source>
</reference>
<gene>
    <name evidence="1" type="ORF">SAMN05421547_102304</name>
</gene>
<dbReference type="Proteomes" id="UP000183417">
    <property type="component" value="Unassembled WGS sequence"/>
</dbReference>
<dbReference type="SUPFAM" id="SSF109604">
    <property type="entry name" value="HD-domain/PDEase-like"/>
    <property type="match status" value="1"/>
</dbReference>
<sequence>MTQAGPGAEMPSANDASLQTWQASWQHAWSALGASAPQPVLAELLQSYSEPQRHYHTLQHLGEAMGLLQPALGLAAHPGEVALALWFHDAVYETQAKDNEARSADWAVAVVRGQGLPAEVAGRVHGLIMATCHAAQPSGIDAQLLVDADLGILAADPLRFAEYEVQVRAEYEWVPLPLYRARRREVLLGFMQREAIYCTDWFRQRLEARARCNLAQALGL</sequence>
<name>A0A1H3GPF7_9BURK</name>
<protein>
    <submittedName>
        <fullName evidence="1">Predicted metal-dependent phosphohydrolase, HD superfamily</fullName>
    </submittedName>
</protein>
<dbReference type="PIRSF" id="PIRSF035170">
    <property type="entry name" value="HD_phosphohydro"/>
    <property type="match status" value="1"/>
</dbReference>
<dbReference type="InterPro" id="IPR009218">
    <property type="entry name" value="HD_phosphohydro"/>
</dbReference>
<organism evidence="1 2">
    <name type="scientific">Delftia lacustris</name>
    <dbReference type="NCBI Taxonomy" id="558537"/>
    <lineage>
        <taxon>Bacteria</taxon>
        <taxon>Pseudomonadati</taxon>
        <taxon>Pseudomonadota</taxon>
        <taxon>Betaproteobacteria</taxon>
        <taxon>Burkholderiales</taxon>
        <taxon>Comamonadaceae</taxon>
        <taxon>Delftia</taxon>
    </lineage>
</organism>
<dbReference type="GeneID" id="94690749"/>
<keyword evidence="1" id="KW-0378">Hydrolase</keyword>
<dbReference type="RefSeq" id="WP_074921055.1">
    <property type="nucleotide sequence ID" value="NZ_CP141274.1"/>
</dbReference>
<dbReference type="GO" id="GO:0016787">
    <property type="term" value="F:hydrolase activity"/>
    <property type="evidence" value="ECO:0007669"/>
    <property type="project" value="UniProtKB-KW"/>
</dbReference>
<evidence type="ECO:0000313" key="1">
    <source>
        <dbReference type="EMBL" id="SDY05202.1"/>
    </source>
</evidence>
<dbReference type="PANTHER" id="PTHR21174">
    <property type="match status" value="1"/>
</dbReference>
<dbReference type="PANTHER" id="PTHR21174:SF0">
    <property type="entry name" value="HD PHOSPHOHYDROLASE FAMILY PROTEIN-RELATED"/>
    <property type="match status" value="1"/>
</dbReference>
<proteinExistence type="predicted"/>
<dbReference type="EMBL" id="FNPE01000002">
    <property type="protein sequence ID" value="SDY05202.1"/>
    <property type="molecule type" value="Genomic_DNA"/>
</dbReference>
<accession>A0A1H3GPF7</accession>